<accession>A0A382GJN4</accession>
<feature type="non-terminal residue" evidence="1">
    <location>
        <position position="36"/>
    </location>
</feature>
<name>A0A382GJN4_9ZZZZ</name>
<gene>
    <name evidence="1" type="ORF">METZ01_LOCUS228194</name>
</gene>
<evidence type="ECO:0000313" key="1">
    <source>
        <dbReference type="EMBL" id="SVB75340.1"/>
    </source>
</evidence>
<dbReference type="AlphaFoldDB" id="A0A382GJN4"/>
<reference evidence="1" key="1">
    <citation type="submission" date="2018-05" db="EMBL/GenBank/DDBJ databases">
        <authorList>
            <person name="Lanie J.A."/>
            <person name="Ng W.-L."/>
            <person name="Kazmierczak K.M."/>
            <person name="Andrzejewski T.M."/>
            <person name="Davidsen T.M."/>
            <person name="Wayne K.J."/>
            <person name="Tettelin H."/>
            <person name="Glass J.I."/>
            <person name="Rusch D."/>
            <person name="Podicherti R."/>
            <person name="Tsui H.-C.T."/>
            <person name="Winkler M.E."/>
        </authorList>
    </citation>
    <scope>NUCLEOTIDE SEQUENCE</scope>
</reference>
<proteinExistence type="predicted"/>
<dbReference type="EMBL" id="UINC01055915">
    <property type="protein sequence ID" value="SVB75340.1"/>
    <property type="molecule type" value="Genomic_DNA"/>
</dbReference>
<protein>
    <submittedName>
        <fullName evidence="1">Uncharacterized protein</fullName>
    </submittedName>
</protein>
<sequence>VGKLALAGLLTNAFSKPAGTHFAPKAKRVIHLMQAG</sequence>
<organism evidence="1">
    <name type="scientific">marine metagenome</name>
    <dbReference type="NCBI Taxonomy" id="408172"/>
    <lineage>
        <taxon>unclassified sequences</taxon>
        <taxon>metagenomes</taxon>
        <taxon>ecological metagenomes</taxon>
    </lineage>
</organism>
<feature type="non-terminal residue" evidence="1">
    <location>
        <position position="1"/>
    </location>
</feature>